<evidence type="ECO:0000313" key="5">
    <source>
        <dbReference type="Proteomes" id="UP000663829"/>
    </source>
</evidence>
<comment type="caution">
    <text evidence="1">The sequence shown here is derived from an EMBL/GenBank/DDBJ whole genome shotgun (WGS) entry which is preliminary data.</text>
</comment>
<organism evidence="1 5">
    <name type="scientific">Didymodactylos carnosus</name>
    <dbReference type="NCBI Taxonomy" id="1234261"/>
    <lineage>
        <taxon>Eukaryota</taxon>
        <taxon>Metazoa</taxon>
        <taxon>Spiralia</taxon>
        <taxon>Gnathifera</taxon>
        <taxon>Rotifera</taxon>
        <taxon>Eurotatoria</taxon>
        <taxon>Bdelloidea</taxon>
        <taxon>Philodinida</taxon>
        <taxon>Philodinidae</taxon>
        <taxon>Didymodactylos</taxon>
    </lineage>
</organism>
<dbReference type="Proteomes" id="UP000682733">
    <property type="component" value="Unassembled WGS sequence"/>
</dbReference>
<evidence type="ECO:0000313" key="2">
    <source>
        <dbReference type="EMBL" id="CAF1100229.1"/>
    </source>
</evidence>
<evidence type="ECO:0000313" key="1">
    <source>
        <dbReference type="EMBL" id="CAF0897446.1"/>
    </source>
</evidence>
<dbReference type="Proteomes" id="UP000663829">
    <property type="component" value="Unassembled WGS sequence"/>
</dbReference>
<dbReference type="EMBL" id="CAJOBC010001472">
    <property type="protein sequence ID" value="CAF3680489.1"/>
    <property type="molecule type" value="Genomic_DNA"/>
</dbReference>
<dbReference type="Proteomes" id="UP000677228">
    <property type="component" value="Unassembled WGS sequence"/>
</dbReference>
<dbReference type="EMBL" id="CAJOBA010009880">
    <property type="protein sequence ID" value="CAF3861689.1"/>
    <property type="molecule type" value="Genomic_DNA"/>
</dbReference>
<protein>
    <submittedName>
        <fullName evidence="1">Uncharacterized protein</fullName>
    </submittedName>
</protein>
<dbReference type="AlphaFoldDB" id="A0A813ZF87"/>
<proteinExistence type="predicted"/>
<dbReference type="EMBL" id="CAJNOQ010001472">
    <property type="protein sequence ID" value="CAF0897446.1"/>
    <property type="molecule type" value="Genomic_DNA"/>
</dbReference>
<evidence type="ECO:0000313" key="4">
    <source>
        <dbReference type="EMBL" id="CAF3861689.1"/>
    </source>
</evidence>
<sequence length="107" mass="12103">MDNILGNSVNFEDTVDATNMDWPTEWDLAYDLCRTLPVTGCDESYMTINNENEVSILNRTKVTPTQSRKRNFSNTASSVTPLKRRNTTLIMPGDTINETLLNEIVSK</sequence>
<dbReference type="Proteomes" id="UP000681722">
    <property type="component" value="Unassembled WGS sequence"/>
</dbReference>
<name>A0A813ZF87_9BILA</name>
<gene>
    <name evidence="1" type="ORF">GPM918_LOCUS8453</name>
    <name evidence="2" type="ORF">OVA965_LOCUS19256</name>
    <name evidence="3" type="ORF">SRO942_LOCUS8453</name>
    <name evidence="4" type="ORF">TMI583_LOCUS19270</name>
</gene>
<evidence type="ECO:0000313" key="3">
    <source>
        <dbReference type="EMBL" id="CAF3680489.1"/>
    </source>
</evidence>
<keyword evidence="5" id="KW-1185">Reference proteome</keyword>
<dbReference type="EMBL" id="CAJNOK010009860">
    <property type="protein sequence ID" value="CAF1100229.1"/>
    <property type="molecule type" value="Genomic_DNA"/>
</dbReference>
<reference evidence="1" key="1">
    <citation type="submission" date="2021-02" db="EMBL/GenBank/DDBJ databases">
        <authorList>
            <person name="Nowell W R."/>
        </authorList>
    </citation>
    <scope>NUCLEOTIDE SEQUENCE</scope>
</reference>
<accession>A0A813ZF87</accession>